<dbReference type="KEGG" id="rtx:TI83_07140"/>
<dbReference type="EMBL" id="LBFI01000057">
    <property type="protein sequence ID" value="KKM44255.1"/>
    <property type="molecule type" value="Genomic_DNA"/>
</dbReference>
<gene>
    <name evidence="1" type="ORF">VT73_10085</name>
</gene>
<dbReference type="RefSeq" id="WP_042734132.1">
    <property type="nucleotide sequence ID" value="NZ_CP010848.1"/>
</dbReference>
<accession>A0A0C5BHN7</accession>
<evidence type="ECO:0000313" key="2">
    <source>
        <dbReference type="Proteomes" id="UP000052979"/>
    </source>
</evidence>
<protein>
    <submittedName>
        <fullName evidence="1">Uncharacterized protein</fullName>
    </submittedName>
</protein>
<dbReference type="AlphaFoldDB" id="A0A0C5BHN7"/>
<proteinExistence type="predicted"/>
<sequence>MTTLLGMVFSLVCRARVPTTPFPIIPEFSVEDVFGAFCGGEVDILRGGVDVFECGCCCVGGFGVEGGFYVVEGCSAAGGAAGAAAADDHGGAGEVFLAVGEADRCRDSFSRTADNFCIGVTASWEILVLQMWRRWS</sequence>
<evidence type="ECO:0000313" key="1">
    <source>
        <dbReference type="EMBL" id="KKM44255.1"/>
    </source>
</evidence>
<name>A0A0C5BHN7_9MICO</name>
<dbReference type="GeneID" id="93666932"/>
<comment type="caution">
    <text evidence="1">The sequence shown here is derived from an EMBL/GenBank/DDBJ whole genome shotgun (WGS) entry which is preliminary data.</text>
</comment>
<dbReference type="Proteomes" id="UP000052979">
    <property type="component" value="Unassembled WGS sequence"/>
</dbReference>
<reference evidence="1 2" key="1">
    <citation type="submission" date="2015-04" db="EMBL/GenBank/DDBJ databases">
        <title>Draft genome sequence of Rathayibacter toxicus strain FH-142 (AKA 70134 or CS 32), a Western Australian isolate.</title>
        <authorList>
            <consortium name="Consortium for Microbial Forensics and Genomics (microFORGE)"/>
            <person name="Knight B.M."/>
            <person name="Roberts D.P."/>
            <person name="Lin D."/>
            <person name="Hari K."/>
            <person name="Fletcher J."/>
            <person name="Melcher U."/>
            <person name="Blagden T."/>
            <person name="Luster D.G."/>
            <person name="Sechler A.J."/>
            <person name="Schneider W.L."/>
            <person name="Winegar R.A."/>
        </authorList>
    </citation>
    <scope>NUCLEOTIDE SEQUENCE [LARGE SCALE GENOMIC DNA]</scope>
    <source>
        <strain evidence="1 2">FH142</strain>
    </source>
</reference>
<organism evidence="1 2">
    <name type="scientific">Rathayibacter toxicus</name>
    <dbReference type="NCBI Taxonomy" id="145458"/>
    <lineage>
        <taxon>Bacteria</taxon>
        <taxon>Bacillati</taxon>
        <taxon>Actinomycetota</taxon>
        <taxon>Actinomycetes</taxon>
        <taxon>Micrococcales</taxon>
        <taxon>Microbacteriaceae</taxon>
        <taxon>Rathayibacter</taxon>
    </lineage>
</organism>
<keyword evidence="2" id="KW-1185">Reference proteome</keyword>
<dbReference type="PATRIC" id="fig|145458.7.peg.1626"/>